<dbReference type="NCBIfam" id="TIGR00103">
    <property type="entry name" value="DNA_YbaB_EbfC"/>
    <property type="match status" value="1"/>
</dbReference>
<dbReference type="OrthoDB" id="9803080at2"/>
<evidence type="ECO:0000313" key="5">
    <source>
        <dbReference type="Proteomes" id="UP000198324"/>
    </source>
</evidence>
<dbReference type="Proteomes" id="UP000198324">
    <property type="component" value="Unassembled WGS sequence"/>
</dbReference>
<comment type="function">
    <text evidence="2">Binds to DNA and alters its conformation. May be involved in regulation of gene expression, nucleoid organization and DNA protection.</text>
</comment>
<evidence type="ECO:0000256" key="2">
    <source>
        <dbReference type="HAMAP-Rule" id="MF_00274"/>
    </source>
</evidence>
<dbReference type="AlphaFoldDB" id="A0A238XV88"/>
<evidence type="ECO:0000313" key="4">
    <source>
        <dbReference type="EMBL" id="SNR62468.1"/>
    </source>
</evidence>
<dbReference type="HAMAP" id="MF_00274">
    <property type="entry name" value="DNA_YbaB_EbfC"/>
    <property type="match status" value="1"/>
</dbReference>
<dbReference type="PANTHER" id="PTHR33449">
    <property type="entry name" value="NUCLEOID-ASSOCIATED PROTEIN YBAB"/>
    <property type="match status" value="1"/>
</dbReference>
<keyword evidence="5" id="KW-1185">Reference proteome</keyword>
<dbReference type="PANTHER" id="PTHR33449:SF1">
    <property type="entry name" value="NUCLEOID-ASSOCIATED PROTEIN YBAB"/>
    <property type="match status" value="1"/>
</dbReference>
<evidence type="ECO:0000256" key="3">
    <source>
        <dbReference type="SAM" id="Coils"/>
    </source>
</evidence>
<dbReference type="RefSeq" id="WP_089271263.1">
    <property type="nucleotide sequence ID" value="NZ_FZOC01000001.1"/>
</dbReference>
<comment type="similarity">
    <text evidence="2">Belongs to the YbaB/EbfC family.</text>
</comment>
<dbReference type="InterPro" id="IPR036894">
    <property type="entry name" value="YbaB-like_sf"/>
</dbReference>
<protein>
    <recommendedName>
        <fullName evidence="2">Nucleoid-associated protein SAMN04488503_0442</fullName>
    </recommendedName>
</protein>
<evidence type="ECO:0000256" key="1">
    <source>
        <dbReference type="ARBA" id="ARBA00023125"/>
    </source>
</evidence>
<organism evidence="4 5">
    <name type="scientific">Humidesulfovibrio mexicanus</name>
    <dbReference type="NCBI Taxonomy" id="147047"/>
    <lineage>
        <taxon>Bacteria</taxon>
        <taxon>Pseudomonadati</taxon>
        <taxon>Thermodesulfobacteriota</taxon>
        <taxon>Desulfovibrionia</taxon>
        <taxon>Desulfovibrionales</taxon>
        <taxon>Desulfovibrionaceae</taxon>
        <taxon>Humidesulfovibrio</taxon>
    </lineage>
</organism>
<comment type="subcellular location">
    <subcellularLocation>
        <location evidence="2">Cytoplasm</location>
        <location evidence="2">Nucleoid</location>
    </subcellularLocation>
</comment>
<dbReference type="Pfam" id="PF02575">
    <property type="entry name" value="YbaB_DNA_bd"/>
    <property type="match status" value="1"/>
</dbReference>
<keyword evidence="3" id="KW-0175">Coiled coil</keyword>
<feature type="coiled-coil region" evidence="3">
    <location>
        <begin position="4"/>
        <end position="31"/>
    </location>
</feature>
<dbReference type="GO" id="GO:0005829">
    <property type="term" value="C:cytosol"/>
    <property type="evidence" value="ECO:0007669"/>
    <property type="project" value="TreeGrafter"/>
</dbReference>
<dbReference type="SUPFAM" id="SSF82607">
    <property type="entry name" value="YbaB-like"/>
    <property type="match status" value="1"/>
</dbReference>
<dbReference type="GO" id="GO:0043590">
    <property type="term" value="C:bacterial nucleoid"/>
    <property type="evidence" value="ECO:0007669"/>
    <property type="project" value="UniProtKB-UniRule"/>
</dbReference>
<dbReference type="GO" id="GO:0003677">
    <property type="term" value="F:DNA binding"/>
    <property type="evidence" value="ECO:0007669"/>
    <property type="project" value="UniProtKB-UniRule"/>
</dbReference>
<gene>
    <name evidence="4" type="ORF">SAMN04488503_0442</name>
</gene>
<accession>A0A238XV88</accession>
<dbReference type="EMBL" id="FZOC01000001">
    <property type="protein sequence ID" value="SNR62468.1"/>
    <property type="molecule type" value="Genomic_DNA"/>
</dbReference>
<comment type="subunit">
    <text evidence="2">Homodimer.</text>
</comment>
<dbReference type="InterPro" id="IPR004401">
    <property type="entry name" value="YbaB/EbfC"/>
</dbReference>
<sequence>MRGMQDMLRQAQMMQKKMTALQEELKTREVEGSAGGGMVIVRATGGQQVLSVTIDKSVVEAGDVEMLQDLVLAAVTDALKKAKGMMEDEMGKLTGGFKIPGMF</sequence>
<proteinExistence type="inferred from homology"/>
<name>A0A238XV88_9BACT</name>
<dbReference type="PIRSF" id="PIRSF004555">
    <property type="entry name" value="UCP004555"/>
    <property type="match status" value="1"/>
</dbReference>
<keyword evidence="1 2" id="KW-0238">DNA-binding</keyword>
<dbReference type="Gene3D" id="3.30.1310.10">
    <property type="entry name" value="Nucleoid-associated protein YbaB-like domain"/>
    <property type="match status" value="1"/>
</dbReference>
<reference evidence="4 5" key="1">
    <citation type="submission" date="2017-06" db="EMBL/GenBank/DDBJ databases">
        <authorList>
            <person name="Kim H.J."/>
            <person name="Triplett B.A."/>
        </authorList>
    </citation>
    <scope>NUCLEOTIDE SEQUENCE [LARGE SCALE GENOMIC DNA]</scope>
    <source>
        <strain evidence="4 5">DSM 13116</strain>
    </source>
</reference>
<keyword evidence="2" id="KW-0963">Cytoplasm</keyword>